<reference evidence="1" key="1">
    <citation type="journal article" date="2014" name="Front. Microbiol.">
        <title>High frequency of phylogenetically diverse reductive dehalogenase-homologous genes in deep subseafloor sedimentary metagenomes.</title>
        <authorList>
            <person name="Kawai M."/>
            <person name="Futagami T."/>
            <person name="Toyoda A."/>
            <person name="Takaki Y."/>
            <person name="Nishi S."/>
            <person name="Hori S."/>
            <person name="Arai W."/>
            <person name="Tsubouchi T."/>
            <person name="Morono Y."/>
            <person name="Uchiyama I."/>
            <person name="Ito T."/>
            <person name="Fujiyama A."/>
            <person name="Inagaki F."/>
            <person name="Takami H."/>
        </authorList>
    </citation>
    <scope>NUCLEOTIDE SEQUENCE</scope>
    <source>
        <strain evidence="1">Expedition CK06-06</strain>
    </source>
</reference>
<comment type="caution">
    <text evidence="1">The sequence shown here is derived from an EMBL/GenBank/DDBJ whole genome shotgun (WGS) entry which is preliminary data.</text>
</comment>
<name>X1I9A8_9ZZZZ</name>
<dbReference type="AlphaFoldDB" id="X1I9A8"/>
<dbReference type="EMBL" id="BARU01020879">
    <property type="protein sequence ID" value="GAH54163.1"/>
    <property type="molecule type" value="Genomic_DNA"/>
</dbReference>
<protein>
    <submittedName>
        <fullName evidence="1">Uncharacterized protein</fullName>
    </submittedName>
</protein>
<evidence type="ECO:0000313" key="1">
    <source>
        <dbReference type="EMBL" id="GAH54163.1"/>
    </source>
</evidence>
<sequence length="58" mass="7307">NFNHPNIIGIFFRFNFMSFLKEENILLQRYGLHVKRLYRTYKDEYLLNELFKKIDKYN</sequence>
<accession>X1I9A8</accession>
<organism evidence="1">
    <name type="scientific">marine sediment metagenome</name>
    <dbReference type="NCBI Taxonomy" id="412755"/>
    <lineage>
        <taxon>unclassified sequences</taxon>
        <taxon>metagenomes</taxon>
        <taxon>ecological metagenomes</taxon>
    </lineage>
</organism>
<proteinExistence type="predicted"/>
<feature type="non-terminal residue" evidence="1">
    <location>
        <position position="1"/>
    </location>
</feature>
<gene>
    <name evidence="1" type="ORF">S03H2_34241</name>
</gene>